<accession>A0A7T0C1I7</accession>
<dbReference type="AlphaFoldDB" id="A0A7T0C1I7"/>
<dbReference type="Proteomes" id="UP000594464">
    <property type="component" value="Chromosome"/>
</dbReference>
<proteinExistence type="predicted"/>
<protein>
    <submittedName>
        <fullName evidence="2">DUF3883 domain-containing protein</fullName>
    </submittedName>
</protein>
<reference evidence="3" key="1">
    <citation type="submission" date="2020-02" db="EMBL/GenBank/DDBJ databases">
        <title>Genomic and physiological characterization of two novel Nitrospinaceae genera.</title>
        <authorList>
            <person name="Mueller A.J."/>
            <person name="Jung M.-Y."/>
            <person name="Strachan C.R."/>
            <person name="Herbold C.W."/>
            <person name="Kirkegaard R.H."/>
            <person name="Daims H."/>
        </authorList>
    </citation>
    <scope>NUCLEOTIDE SEQUENCE [LARGE SCALE GENOMIC DNA]</scope>
</reference>
<dbReference type="Pfam" id="PF13020">
    <property type="entry name" value="NOV_C"/>
    <property type="match status" value="1"/>
</dbReference>
<sequence>MNRLEIETRIRERVPILSNSNEWKKTEKLRKEFVRDYPIKKLMSLQLDQYVIGMGKENRSFCYRLERQLDSLGRILGATAGKFGIYFGRTKADSQQKYRFAKRWGSNEHDVFEAVKSEIINLLESAERDDFEMIRANQISPNFKGKLLFIYYPEKFAPIYSKDHLQHFLAHLNISGKFESPPEMQRALMDYRKTWPKLLAEHPCLFMRFLYDEFNPEIEGSTLDSDSPKTLPILDKALQGSEFIDEFPEGKNSSKEMAKKPPRDYEKHLSNLKSIGTPGEKIVLELEKKRLSAGGRKDLVKKIIYTADIDDRAGYDILSYETDGAKRYIEVKATTGKNLGRGFYISANEFEKSKSLGNYYIYFVFSTITSKPKVFCLKNPTLDKGNFKMEAINYHVTFNTGN</sequence>
<evidence type="ECO:0000313" key="2">
    <source>
        <dbReference type="EMBL" id="QPJ64810.1"/>
    </source>
</evidence>
<dbReference type="EMBL" id="CP048620">
    <property type="protein sequence ID" value="QPJ64810.1"/>
    <property type="molecule type" value="Genomic_DNA"/>
</dbReference>
<dbReference type="KEGG" id="nva:G3M78_05165"/>
<name>A0A7T0C1I7_9BACT</name>
<dbReference type="InterPro" id="IPR024975">
    <property type="entry name" value="NOV_C"/>
</dbReference>
<organism evidence="2 3">
    <name type="scientific">Candidatus Nitrohelix vancouverensis</name>
    <dbReference type="NCBI Taxonomy" id="2705534"/>
    <lineage>
        <taxon>Bacteria</taxon>
        <taxon>Pseudomonadati</taxon>
        <taxon>Nitrospinota/Tectimicrobiota group</taxon>
        <taxon>Nitrospinota</taxon>
        <taxon>Nitrospinia</taxon>
        <taxon>Nitrospinales</taxon>
        <taxon>Nitrospinaceae</taxon>
        <taxon>Candidatus Nitrohelix</taxon>
    </lineage>
</organism>
<feature type="domain" description="Protein NO VEIN C-terminal" evidence="1">
    <location>
        <begin position="279"/>
        <end position="376"/>
    </location>
</feature>
<evidence type="ECO:0000313" key="3">
    <source>
        <dbReference type="Proteomes" id="UP000594464"/>
    </source>
</evidence>
<gene>
    <name evidence="2" type="ORF">G3M78_05165</name>
</gene>
<evidence type="ECO:0000259" key="1">
    <source>
        <dbReference type="Pfam" id="PF13020"/>
    </source>
</evidence>